<evidence type="ECO:0000259" key="1">
    <source>
        <dbReference type="Pfam" id="PF06983"/>
    </source>
</evidence>
<sequence length="140" mass="15109">MSLSFHLNFNGQCEEAFHFYADHLGGSIGTMLRLKDSPVPLSRLTADAGAEDRGQQILHANICIEGVEIAGADVAPDQYQTPTGFCVLLGVDSKARVEAIFNALQAGGQVILAPQQTFWSPCYAIVVDRFGVPWKINCVA</sequence>
<dbReference type="OrthoDB" id="9795306at2"/>
<reference evidence="2 3" key="1">
    <citation type="submission" date="2019-01" db="EMBL/GenBank/DDBJ databases">
        <authorList>
            <person name="Chen W.-M."/>
        </authorList>
    </citation>
    <scope>NUCLEOTIDE SEQUENCE [LARGE SCALE GENOMIC DNA]</scope>
    <source>
        <strain evidence="2 3">KYPC3</strain>
    </source>
</reference>
<protein>
    <submittedName>
        <fullName evidence="2">VOC family protein</fullName>
    </submittedName>
</protein>
<dbReference type="InterPro" id="IPR028973">
    <property type="entry name" value="PhnB-like"/>
</dbReference>
<feature type="domain" description="PhnB-like" evidence="1">
    <location>
        <begin position="5"/>
        <end position="136"/>
    </location>
</feature>
<dbReference type="PANTHER" id="PTHR33990:SF1">
    <property type="entry name" value="PROTEIN YJDN"/>
    <property type="match status" value="1"/>
</dbReference>
<comment type="caution">
    <text evidence="2">The sequence shown here is derived from an EMBL/GenBank/DDBJ whole genome shotgun (WGS) entry which is preliminary data.</text>
</comment>
<dbReference type="CDD" id="cd06588">
    <property type="entry name" value="PhnB_like"/>
    <property type="match status" value="1"/>
</dbReference>
<dbReference type="EMBL" id="SACS01000014">
    <property type="protein sequence ID" value="RVU35559.1"/>
    <property type="molecule type" value="Genomic_DNA"/>
</dbReference>
<proteinExistence type="predicted"/>
<dbReference type="SUPFAM" id="SSF54593">
    <property type="entry name" value="Glyoxalase/Bleomycin resistance protein/Dihydroxybiphenyl dioxygenase"/>
    <property type="match status" value="1"/>
</dbReference>
<dbReference type="Proteomes" id="UP000283077">
    <property type="component" value="Unassembled WGS sequence"/>
</dbReference>
<evidence type="ECO:0000313" key="2">
    <source>
        <dbReference type="EMBL" id="RVU35559.1"/>
    </source>
</evidence>
<gene>
    <name evidence="2" type="ORF">EOE67_13270</name>
</gene>
<dbReference type="RefSeq" id="WP_127699680.1">
    <property type="nucleotide sequence ID" value="NZ_SACS01000014.1"/>
</dbReference>
<name>A0A437QMA0_9GAMM</name>
<dbReference type="InterPro" id="IPR029068">
    <property type="entry name" value="Glyas_Bleomycin-R_OHBP_Dase"/>
</dbReference>
<evidence type="ECO:0000313" key="3">
    <source>
        <dbReference type="Proteomes" id="UP000283077"/>
    </source>
</evidence>
<dbReference type="Pfam" id="PF06983">
    <property type="entry name" value="3-dmu-9_3-mt"/>
    <property type="match status" value="1"/>
</dbReference>
<organism evidence="2 3">
    <name type="scientific">Rheinheimera riviphila</name>
    <dbReference type="NCBI Taxonomy" id="1834037"/>
    <lineage>
        <taxon>Bacteria</taxon>
        <taxon>Pseudomonadati</taxon>
        <taxon>Pseudomonadota</taxon>
        <taxon>Gammaproteobacteria</taxon>
        <taxon>Chromatiales</taxon>
        <taxon>Chromatiaceae</taxon>
        <taxon>Rheinheimera</taxon>
    </lineage>
</organism>
<dbReference type="PANTHER" id="PTHR33990">
    <property type="entry name" value="PROTEIN YJDN-RELATED"/>
    <property type="match status" value="1"/>
</dbReference>
<accession>A0A437QMA0</accession>
<dbReference type="AlphaFoldDB" id="A0A437QMA0"/>
<dbReference type="Gene3D" id="3.10.180.10">
    <property type="entry name" value="2,3-Dihydroxybiphenyl 1,2-Dioxygenase, domain 1"/>
    <property type="match status" value="1"/>
</dbReference>
<keyword evidence="3" id="KW-1185">Reference proteome</keyword>